<name>A0A6A5U0S9_9PLEO</name>
<dbReference type="Proteomes" id="UP000800035">
    <property type="component" value="Unassembled WGS sequence"/>
</dbReference>
<accession>A0A6A5U0S9</accession>
<dbReference type="AlphaFoldDB" id="A0A6A5U0S9"/>
<keyword evidence="4" id="KW-1185">Reference proteome</keyword>
<protein>
    <submittedName>
        <fullName evidence="3">Uncharacterized protein</fullName>
    </submittedName>
</protein>
<keyword evidence="2" id="KW-0812">Transmembrane</keyword>
<gene>
    <name evidence="3" type="ORF">CC80DRAFT_503060</name>
</gene>
<feature type="transmembrane region" description="Helical" evidence="2">
    <location>
        <begin position="44"/>
        <end position="65"/>
    </location>
</feature>
<evidence type="ECO:0000313" key="3">
    <source>
        <dbReference type="EMBL" id="KAF1958278.1"/>
    </source>
</evidence>
<reference evidence="3" key="1">
    <citation type="journal article" date="2020" name="Stud. Mycol.">
        <title>101 Dothideomycetes genomes: a test case for predicting lifestyles and emergence of pathogens.</title>
        <authorList>
            <person name="Haridas S."/>
            <person name="Albert R."/>
            <person name="Binder M."/>
            <person name="Bloem J."/>
            <person name="Labutti K."/>
            <person name="Salamov A."/>
            <person name="Andreopoulos B."/>
            <person name="Baker S."/>
            <person name="Barry K."/>
            <person name="Bills G."/>
            <person name="Bluhm B."/>
            <person name="Cannon C."/>
            <person name="Castanera R."/>
            <person name="Culley D."/>
            <person name="Daum C."/>
            <person name="Ezra D."/>
            <person name="Gonzalez J."/>
            <person name="Henrissat B."/>
            <person name="Kuo A."/>
            <person name="Liang C."/>
            <person name="Lipzen A."/>
            <person name="Lutzoni F."/>
            <person name="Magnuson J."/>
            <person name="Mondo S."/>
            <person name="Nolan M."/>
            <person name="Ohm R."/>
            <person name="Pangilinan J."/>
            <person name="Park H.-J."/>
            <person name="Ramirez L."/>
            <person name="Alfaro M."/>
            <person name="Sun H."/>
            <person name="Tritt A."/>
            <person name="Yoshinaga Y."/>
            <person name="Zwiers L.-H."/>
            <person name="Turgeon B."/>
            <person name="Goodwin S."/>
            <person name="Spatafora J."/>
            <person name="Crous P."/>
            <person name="Grigoriev I."/>
        </authorList>
    </citation>
    <scope>NUCLEOTIDE SEQUENCE</scope>
    <source>
        <strain evidence="3">CBS 675.92</strain>
    </source>
</reference>
<organism evidence="3 4">
    <name type="scientific">Byssothecium circinans</name>
    <dbReference type="NCBI Taxonomy" id="147558"/>
    <lineage>
        <taxon>Eukaryota</taxon>
        <taxon>Fungi</taxon>
        <taxon>Dikarya</taxon>
        <taxon>Ascomycota</taxon>
        <taxon>Pezizomycotina</taxon>
        <taxon>Dothideomycetes</taxon>
        <taxon>Pleosporomycetidae</taxon>
        <taxon>Pleosporales</taxon>
        <taxon>Massarineae</taxon>
        <taxon>Massarinaceae</taxon>
        <taxon>Byssothecium</taxon>
    </lineage>
</organism>
<evidence type="ECO:0000256" key="2">
    <source>
        <dbReference type="SAM" id="Phobius"/>
    </source>
</evidence>
<feature type="region of interest" description="Disordered" evidence="1">
    <location>
        <begin position="71"/>
        <end position="145"/>
    </location>
</feature>
<feature type="compositionally biased region" description="Low complexity" evidence="1">
    <location>
        <begin position="106"/>
        <end position="123"/>
    </location>
</feature>
<keyword evidence="2" id="KW-1133">Transmembrane helix</keyword>
<evidence type="ECO:0000256" key="1">
    <source>
        <dbReference type="SAM" id="MobiDB-lite"/>
    </source>
</evidence>
<proteinExistence type="predicted"/>
<feature type="compositionally biased region" description="Basic and acidic residues" evidence="1">
    <location>
        <begin position="74"/>
        <end position="96"/>
    </location>
</feature>
<dbReference type="EMBL" id="ML976987">
    <property type="protein sequence ID" value="KAF1958278.1"/>
    <property type="molecule type" value="Genomic_DNA"/>
</dbReference>
<sequence length="145" mass="15153">MASPPILITAAASTAHLAARATLESEFVDSHSKSTEAFRIGTGVIIGITLACCALFGLCVCAICWRQRKRSQRKQREAELGNRKVQERLARERGEHGNVTMPPPSYGHYGNAGANGASGYQYGHGAPASGNGPGPQFGTTPASAA</sequence>
<keyword evidence="2" id="KW-0472">Membrane</keyword>
<evidence type="ECO:0000313" key="4">
    <source>
        <dbReference type="Proteomes" id="UP000800035"/>
    </source>
</evidence>